<dbReference type="AlphaFoldDB" id="B4CYB8"/>
<gene>
    <name evidence="2" type="ORF">CfE428DRAFT_1656</name>
</gene>
<reference evidence="2 3" key="1">
    <citation type="journal article" date="2011" name="J. Bacteriol.">
        <title>Genome sequence of Chthoniobacter flavus Ellin428, an aerobic heterotrophic soil bacterium.</title>
        <authorList>
            <person name="Kant R."/>
            <person name="van Passel M.W."/>
            <person name="Palva A."/>
            <person name="Lucas S."/>
            <person name="Lapidus A."/>
            <person name="Glavina Del Rio T."/>
            <person name="Dalin E."/>
            <person name="Tice H."/>
            <person name="Bruce D."/>
            <person name="Goodwin L."/>
            <person name="Pitluck S."/>
            <person name="Larimer F.W."/>
            <person name="Land M.L."/>
            <person name="Hauser L."/>
            <person name="Sangwan P."/>
            <person name="de Vos W.M."/>
            <person name="Janssen P.H."/>
            <person name="Smidt H."/>
        </authorList>
    </citation>
    <scope>NUCLEOTIDE SEQUENCE [LARGE SCALE GENOMIC DNA]</scope>
    <source>
        <strain evidence="2 3">Ellin428</strain>
    </source>
</reference>
<comment type="caution">
    <text evidence="2">The sequence shown here is derived from an EMBL/GenBank/DDBJ whole genome shotgun (WGS) entry which is preliminary data.</text>
</comment>
<accession>B4CYB8</accession>
<evidence type="ECO:0000313" key="2">
    <source>
        <dbReference type="EMBL" id="EDY20459.1"/>
    </source>
</evidence>
<sequence>MKHRSPVSSSSAFTLVEVTLALGIIVFGLLTAVGLLPLGLDSLRASGADTAGARIVEEINSRLEGSDWDQTHNLADFDGQIYYYDNQGNEIPSDTVETVMTAQLSVPSNGASLPSSDATSLNQYLRAVQVKLTSLPAGIPDRFTNQAKYKLVTLLAARISR</sequence>
<protein>
    <recommendedName>
        <fullName evidence="4">Verru_Chthon cassette protein B</fullName>
    </recommendedName>
</protein>
<keyword evidence="1" id="KW-1133">Transmembrane helix</keyword>
<evidence type="ECO:0008006" key="4">
    <source>
        <dbReference type="Google" id="ProtNLM"/>
    </source>
</evidence>
<dbReference type="InParanoid" id="B4CYB8"/>
<dbReference type="NCBIfam" id="TIGR02598">
    <property type="entry name" value="Verru_Chthon cassette protein B"/>
    <property type="match status" value="1"/>
</dbReference>
<dbReference type="InterPro" id="IPR019838">
    <property type="entry name" value="Verru/Chthon_B"/>
</dbReference>
<dbReference type="eggNOG" id="ENOG50347IY">
    <property type="taxonomic scope" value="Bacteria"/>
</dbReference>
<name>B4CYB8_9BACT</name>
<evidence type="ECO:0000256" key="1">
    <source>
        <dbReference type="SAM" id="Phobius"/>
    </source>
</evidence>
<dbReference type="RefSeq" id="WP_006978982.1">
    <property type="nucleotide sequence ID" value="NZ_ABVL01000004.1"/>
</dbReference>
<organism evidence="2 3">
    <name type="scientific">Chthoniobacter flavus Ellin428</name>
    <dbReference type="NCBI Taxonomy" id="497964"/>
    <lineage>
        <taxon>Bacteria</taxon>
        <taxon>Pseudomonadati</taxon>
        <taxon>Verrucomicrobiota</taxon>
        <taxon>Spartobacteria</taxon>
        <taxon>Chthoniobacterales</taxon>
        <taxon>Chthoniobacteraceae</taxon>
        <taxon>Chthoniobacter</taxon>
    </lineage>
</organism>
<feature type="transmembrane region" description="Helical" evidence="1">
    <location>
        <begin position="12"/>
        <end position="36"/>
    </location>
</feature>
<keyword evidence="1" id="KW-0472">Membrane</keyword>
<keyword evidence="1" id="KW-0812">Transmembrane</keyword>
<proteinExistence type="predicted"/>
<dbReference type="EMBL" id="ABVL01000004">
    <property type="protein sequence ID" value="EDY20459.1"/>
    <property type="molecule type" value="Genomic_DNA"/>
</dbReference>
<dbReference type="STRING" id="497964.CfE428DRAFT_1656"/>
<evidence type="ECO:0000313" key="3">
    <source>
        <dbReference type="Proteomes" id="UP000005824"/>
    </source>
</evidence>
<keyword evidence="3" id="KW-1185">Reference proteome</keyword>
<dbReference type="Proteomes" id="UP000005824">
    <property type="component" value="Unassembled WGS sequence"/>
</dbReference>